<dbReference type="RefSeq" id="WP_218404433.1">
    <property type="nucleotide sequence ID" value="NZ_JAGSPC010000001.1"/>
</dbReference>
<evidence type="ECO:0000313" key="13">
    <source>
        <dbReference type="Proteomes" id="UP001138681"/>
    </source>
</evidence>
<proteinExistence type="inferred from homology"/>
<keyword evidence="4" id="KW-0862">Zinc</keyword>
<keyword evidence="6" id="KW-0406">Ion transport</keyword>
<dbReference type="NCBIfam" id="TIGR01297">
    <property type="entry name" value="CDF"/>
    <property type="match status" value="1"/>
</dbReference>
<feature type="transmembrane region" description="Helical" evidence="9">
    <location>
        <begin position="149"/>
        <end position="170"/>
    </location>
</feature>
<dbReference type="PANTHER" id="PTHR11562">
    <property type="entry name" value="CATION EFFLUX PROTEIN/ ZINC TRANSPORTER"/>
    <property type="match status" value="1"/>
</dbReference>
<name>A0A9X1F2X4_9SPHN</name>
<evidence type="ECO:0000256" key="2">
    <source>
        <dbReference type="ARBA" id="ARBA00008873"/>
    </source>
</evidence>
<dbReference type="GO" id="GO:0005385">
    <property type="term" value="F:zinc ion transmembrane transporter activity"/>
    <property type="evidence" value="ECO:0007669"/>
    <property type="project" value="TreeGrafter"/>
</dbReference>
<reference evidence="12" key="1">
    <citation type="submission" date="2021-04" db="EMBL/GenBank/DDBJ databases">
        <authorList>
            <person name="Pira H."/>
            <person name="Risdian C."/>
            <person name="Wink J."/>
        </authorList>
    </citation>
    <scope>NUCLEOTIDE SEQUENCE</scope>
    <source>
        <strain evidence="12">WH158</strain>
    </source>
</reference>
<keyword evidence="5 9" id="KW-1133">Transmembrane helix</keyword>
<feature type="transmembrane region" description="Helical" evidence="9">
    <location>
        <begin position="47"/>
        <end position="69"/>
    </location>
</feature>
<dbReference type="Pfam" id="PF01545">
    <property type="entry name" value="Cation_efflux"/>
    <property type="match status" value="1"/>
</dbReference>
<feature type="transmembrane region" description="Helical" evidence="9">
    <location>
        <begin position="213"/>
        <end position="230"/>
    </location>
</feature>
<dbReference type="PANTHER" id="PTHR11562:SF17">
    <property type="entry name" value="RE54080P-RELATED"/>
    <property type="match status" value="1"/>
</dbReference>
<evidence type="ECO:0000259" key="11">
    <source>
        <dbReference type="Pfam" id="PF16916"/>
    </source>
</evidence>
<gene>
    <name evidence="12" type="ORF">KCG46_06310</name>
</gene>
<dbReference type="Pfam" id="PF16916">
    <property type="entry name" value="ZT_dimer"/>
    <property type="match status" value="1"/>
</dbReference>
<evidence type="ECO:0000256" key="9">
    <source>
        <dbReference type="SAM" id="Phobius"/>
    </source>
</evidence>
<dbReference type="InterPro" id="IPR058533">
    <property type="entry name" value="Cation_efflux_TM"/>
</dbReference>
<evidence type="ECO:0000256" key="4">
    <source>
        <dbReference type="ARBA" id="ARBA00022906"/>
    </source>
</evidence>
<comment type="caution">
    <text evidence="12">The sequence shown here is derived from an EMBL/GenBank/DDBJ whole genome shotgun (WGS) entry which is preliminary data.</text>
</comment>
<keyword evidence="7 9" id="KW-0472">Membrane</keyword>
<keyword evidence="4" id="KW-0864">Zinc transport</keyword>
<dbReference type="Proteomes" id="UP001138681">
    <property type="component" value="Unassembled WGS sequence"/>
</dbReference>
<evidence type="ECO:0000259" key="10">
    <source>
        <dbReference type="Pfam" id="PF01545"/>
    </source>
</evidence>
<feature type="transmembrane region" description="Helical" evidence="9">
    <location>
        <begin position="110"/>
        <end position="134"/>
    </location>
</feature>
<evidence type="ECO:0000256" key="1">
    <source>
        <dbReference type="ARBA" id="ARBA00004141"/>
    </source>
</evidence>
<comment type="subcellular location">
    <subcellularLocation>
        <location evidence="1">Membrane</location>
        <topology evidence="1">Multi-pass membrane protein</topology>
    </subcellularLocation>
</comment>
<keyword evidence="4" id="KW-0813">Transport</keyword>
<evidence type="ECO:0000256" key="5">
    <source>
        <dbReference type="ARBA" id="ARBA00022989"/>
    </source>
</evidence>
<keyword evidence="13" id="KW-1185">Reference proteome</keyword>
<protein>
    <submittedName>
        <fullName evidence="12">Cation transporter</fullName>
    </submittedName>
</protein>
<feature type="transmembrane region" description="Helical" evidence="9">
    <location>
        <begin position="182"/>
        <end position="207"/>
    </location>
</feature>
<dbReference type="InterPro" id="IPR050681">
    <property type="entry name" value="CDF/SLC30A"/>
</dbReference>
<organism evidence="12 13">
    <name type="scientific">Erythrobacter crassostreae</name>
    <dbReference type="NCBI Taxonomy" id="2828328"/>
    <lineage>
        <taxon>Bacteria</taxon>
        <taxon>Pseudomonadati</taxon>
        <taxon>Pseudomonadota</taxon>
        <taxon>Alphaproteobacteria</taxon>
        <taxon>Sphingomonadales</taxon>
        <taxon>Erythrobacteraceae</taxon>
        <taxon>Erythrobacter/Porphyrobacter group</taxon>
        <taxon>Erythrobacter</taxon>
    </lineage>
</organism>
<feature type="compositionally biased region" description="Basic and acidic residues" evidence="8">
    <location>
        <begin position="9"/>
        <end position="33"/>
    </location>
</feature>
<dbReference type="GO" id="GO:0005886">
    <property type="term" value="C:plasma membrane"/>
    <property type="evidence" value="ECO:0007669"/>
    <property type="project" value="TreeGrafter"/>
</dbReference>
<feature type="domain" description="Cation efflux protein transmembrane" evidence="10">
    <location>
        <begin position="49"/>
        <end position="235"/>
    </location>
</feature>
<dbReference type="AlphaFoldDB" id="A0A9X1F2X4"/>
<accession>A0A9X1F2X4</accession>
<dbReference type="InterPro" id="IPR027470">
    <property type="entry name" value="Cation_efflux_CTD"/>
</dbReference>
<evidence type="ECO:0000256" key="7">
    <source>
        <dbReference type="ARBA" id="ARBA00023136"/>
    </source>
</evidence>
<dbReference type="InterPro" id="IPR002524">
    <property type="entry name" value="Cation_efflux"/>
</dbReference>
<keyword evidence="3 9" id="KW-0812">Transmembrane</keyword>
<evidence type="ECO:0000256" key="6">
    <source>
        <dbReference type="ARBA" id="ARBA00023065"/>
    </source>
</evidence>
<dbReference type="EMBL" id="JAGSPC010000001">
    <property type="protein sequence ID" value="MBV7259184.1"/>
    <property type="molecule type" value="Genomic_DNA"/>
</dbReference>
<feature type="domain" description="Cation efflux protein cytoplasmic" evidence="11">
    <location>
        <begin position="244"/>
        <end position="315"/>
    </location>
</feature>
<evidence type="ECO:0000256" key="8">
    <source>
        <dbReference type="SAM" id="MobiDB-lite"/>
    </source>
</evidence>
<feature type="region of interest" description="Disordered" evidence="8">
    <location>
        <begin position="1"/>
        <end position="35"/>
    </location>
</feature>
<evidence type="ECO:0000313" key="12">
    <source>
        <dbReference type="EMBL" id="MBV7259184.1"/>
    </source>
</evidence>
<sequence length="324" mass="34583">MGHAHSHKNGHEHGHDHAPGRGNGDTDCHGLHDHHGHHHAPADFGNAFLIGIALNTVFVVIEAVFGFLYNSMALVADAGHNLSDVLALMLAWGASIAAKRPPSERYTYGFKSSTILAAIGNALLLAVAIGAILFETFHRIMEPQEPQGMVMIIVAGIGIGINAFTAFLFMRGQEDLNIKGAYLHMAADALVSAGVVIAGIAILFTGFWWIDPLVSFAIVAMIAWGTWGLAKDSLKLGLLAVPARIDVGEVRGHLAGLEGVEAVHDLHIWPMSTSETALTAHLVMPGAPCTDEFLHQIAHSLEDRFGIGHATIQIERGTDCETDC</sequence>
<comment type="similarity">
    <text evidence="2">Belongs to the cation diffusion facilitator (CDF) transporter (TC 2.A.4) family. SLC30A subfamily.</text>
</comment>
<evidence type="ECO:0000256" key="3">
    <source>
        <dbReference type="ARBA" id="ARBA00022692"/>
    </source>
</evidence>